<accession>A0AAU7QKZ8</accession>
<dbReference type="AlphaFoldDB" id="A0AAU7QKZ8"/>
<organism evidence="2">
    <name type="scientific">Rhodanobacter sp. IGA1.0</name>
    <dbReference type="NCBI Taxonomy" id="3158582"/>
    <lineage>
        <taxon>Bacteria</taxon>
        <taxon>Pseudomonadati</taxon>
        <taxon>Pseudomonadota</taxon>
        <taxon>Gammaproteobacteria</taxon>
        <taxon>Lysobacterales</taxon>
        <taxon>Rhodanobacteraceae</taxon>
        <taxon>Rhodanobacter</taxon>
    </lineage>
</organism>
<protein>
    <submittedName>
        <fullName evidence="2">Uncharacterized protein</fullName>
    </submittedName>
</protein>
<feature type="transmembrane region" description="Helical" evidence="1">
    <location>
        <begin position="75"/>
        <end position="93"/>
    </location>
</feature>
<keyword evidence="1" id="KW-1133">Transmembrane helix</keyword>
<dbReference type="RefSeq" id="WP_350016486.1">
    <property type="nucleotide sequence ID" value="NZ_CP157948.1"/>
</dbReference>
<sequence>MRSNIFTRHPALHVAHTVFIALAVVNFLVFAAVAYRLGGDALSGKVEAGEYFLGAKGGYTEVSREVFEYSKMHELSVVVTLPLAILTGLLFGVPRKSGDA</sequence>
<reference evidence="2" key="1">
    <citation type="submission" date="2024-06" db="EMBL/GenBank/DDBJ databases">
        <authorList>
            <person name="Sun Y."/>
        </authorList>
    </citation>
    <scope>NUCLEOTIDE SEQUENCE</scope>
    <source>
        <strain evidence="2">IGA1.0</strain>
    </source>
</reference>
<gene>
    <name evidence="2" type="ORF">ABNK63_01470</name>
</gene>
<keyword evidence="1" id="KW-0812">Transmembrane</keyword>
<evidence type="ECO:0000313" key="2">
    <source>
        <dbReference type="EMBL" id="XBS90339.1"/>
    </source>
</evidence>
<evidence type="ECO:0000256" key="1">
    <source>
        <dbReference type="SAM" id="Phobius"/>
    </source>
</evidence>
<feature type="transmembrane region" description="Helical" evidence="1">
    <location>
        <begin position="12"/>
        <end position="35"/>
    </location>
</feature>
<keyword evidence="1" id="KW-0472">Membrane</keyword>
<proteinExistence type="predicted"/>
<dbReference type="EMBL" id="CP157948">
    <property type="protein sequence ID" value="XBS90339.1"/>
    <property type="molecule type" value="Genomic_DNA"/>
</dbReference>
<name>A0AAU7QKZ8_9GAMM</name>